<protein>
    <recommendedName>
        <fullName evidence="1">Beta-lactamase-related domain-containing protein</fullName>
    </recommendedName>
</protein>
<dbReference type="AlphaFoldDB" id="A0A1M6ZTF8"/>
<evidence type="ECO:0000313" key="2">
    <source>
        <dbReference type="EMBL" id="SHL33716.1"/>
    </source>
</evidence>
<dbReference type="OrthoDB" id="9814204at2"/>
<name>A0A1M6ZTF8_9RHOB</name>
<dbReference type="Proteomes" id="UP000184191">
    <property type="component" value="Unassembled WGS sequence"/>
</dbReference>
<dbReference type="InterPro" id="IPR012338">
    <property type="entry name" value="Beta-lactam/transpept-like"/>
</dbReference>
<dbReference type="InterPro" id="IPR001466">
    <property type="entry name" value="Beta-lactam-related"/>
</dbReference>
<dbReference type="SUPFAM" id="SSF56601">
    <property type="entry name" value="beta-lactamase/transpeptidase-like"/>
    <property type="match status" value="1"/>
</dbReference>
<evidence type="ECO:0000313" key="3">
    <source>
        <dbReference type="Proteomes" id="UP000184191"/>
    </source>
</evidence>
<dbReference type="InterPro" id="IPR050789">
    <property type="entry name" value="Diverse_Enzym_Activities"/>
</dbReference>
<keyword evidence="3" id="KW-1185">Reference proteome</keyword>
<dbReference type="RefSeq" id="WP_073198135.1">
    <property type="nucleotide sequence ID" value="NZ_FRBN01000011.1"/>
</dbReference>
<dbReference type="EMBL" id="FRBN01000011">
    <property type="protein sequence ID" value="SHL33716.1"/>
    <property type="molecule type" value="Genomic_DNA"/>
</dbReference>
<dbReference type="Gene3D" id="3.40.710.10">
    <property type="entry name" value="DD-peptidase/beta-lactamase superfamily"/>
    <property type="match status" value="1"/>
</dbReference>
<gene>
    <name evidence="2" type="ORF">SAMN05444414_11139</name>
</gene>
<reference evidence="3" key="1">
    <citation type="submission" date="2016-11" db="EMBL/GenBank/DDBJ databases">
        <authorList>
            <person name="Varghese N."/>
            <person name="Submissions S."/>
        </authorList>
    </citation>
    <scope>NUCLEOTIDE SEQUENCE [LARGE SCALE GENOMIC DNA]</scope>
    <source>
        <strain evidence="3">DSM 29327</strain>
    </source>
</reference>
<accession>A0A1M6ZTF8</accession>
<dbReference type="PANTHER" id="PTHR43283:SF14">
    <property type="entry name" value="BLL8153 PROTEIN"/>
    <property type="match status" value="1"/>
</dbReference>
<feature type="domain" description="Beta-lactamase-related" evidence="1">
    <location>
        <begin position="95"/>
        <end position="370"/>
    </location>
</feature>
<dbReference type="STRING" id="1054996.SAMN05444414_11139"/>
<dbReference type="PANTHER" id="PTHR43283">
    <property type="entry name" value="BETA-LACTAMASE-RELATED"/>
    <property type="match status" value="1"/>
</dbReference>
<organism evidence="2 3">
    <name type="scientific">Roseovarius marisflavi</name>
    <dbReference type="NCBI Taxonomy" id="1054996"/>
    <lineage>
        <taxon>Bacteria</taxon>
        <taxon>Pseudomonadati</taxon>
        <taxon>Pseudomonadota</taxon>
        <taxon>Alphaproteobacteria</taxon>
        <taxon>Rhodobacterales</taxon>
        <taxon>Roseobacteraceae</taxon>
        <taxon>Roseovarius</taxon>
    </lineage>
</organism>
<dbReference type="Pfam" id="PF00144">
    <property type="entry name" value="Beta-lactamase"/>
    <property type="match status" value="1"/>
</dbReference>
<proteinExistence type="predicted"/>
<evidence type="ECO:0000259" key="1">
    <source>
        <dbReference type="Pfam" id="PF00144"/>
    </source>
</evidence>
<sequence>MRVVFKWTARVLLLLVLAGAAVGIWKREQITRLMAVNSLFSEDKIVHNFSRMNNAFLNRPVSRGDGPVSPLPLGPTASLPPEVAEWISARDVTSLLALKNGRIVHESYYLGTTRMDRRISWSMAKSFLSALFGVIVSEGKIASLDDQVTTYAPLLKGSAYDGATIRNILQMTSGVTFDEEYLDYNSDINRMGRVLALGGTMDGFAAGLNERDAAPGVRWKYVSIDTHILAMVLRGATGRDLADLLSERIIAPLGLEAEPYYLTDGKGVAFALGGLNLTTRDYARFGLMIEQMGQWQGQQLVPEDWLRASTEASAPTLPGKIGYAYQWWIPKGAPDGQFIARGIYGQYIFIDQNTDVVIVVTAADRNFRDPGVHDANIAMLRAINDAL</sequence>